<organism evidence="1">
    <name type="scientific">marine sediment metagenome</name>
    <dbReference type="NCBI Taxonomy" id="412755"/>
    <lineage>
        <taxon>unclassified sequences</taxon>
        <taxon>metagenomes</taxon>
        <taxon>ecological metagenomes</taxon>
    </lineage>
</organism>
<comment type="caution">
    <text evidence="1">The sequence shown here is derived from an EMBL/GenBank/DDBJ whole genome shotgun (WGS) entry which is preliminary data.</text>
</comment>
<accession>X1UBB5</accession>
<gene>
    <name evidence="1" type="ORF">S12H4_49805</name>
</gene>
<dbReference type="AlphaFoldDB" id="X1UBB5"/>
<dbReference type="EMBL" id="BARW01031288">
    <property type="protein sequence ID" value="GAJ14789.1"/>
    <property type="molecule type" value="Genomic_DNA"/>
</dbReference>
<reference evidence="1" key="1">
    <citation type="journal article" date="2014" name="Front. Microbiol.">
        <title>High frequency of phylogenetically diverse reductive dehalogenase-homologous genes in deep subseafloor sedimentary metagenomes.</title>
        <authorList>
            <person name="Kawai M."/>
            <person name="Futagami T."/>
            <person name="Toyoda A."/>
            <person name="Takaki Y."/>
            <person name="Nishi S."/>
            <person name="Hori S."/>
            <person name="Arai W."/>
            <person name="Tsubouchi T."/>
            <person name="Morono Y."/>
            <person name="Uchiyama I."/>
            <person name="Ito T."/>
            <person name="Fujiyama A."/>
            <person name="Inagaki F."/>
            <person name="Takami H."/>
        </authorList>
    </citation>
    <scope>NUCLEOTIDE SEQUENCE</scope>
    <source>
        <strain evidence="1">Expedition CK06-06</strain>
    </source>
</reference>
<evidence type="ECO:0000313" key="1">
    <source>
        <dbReference type="EMBL" id="GAJ14789.1"/>
    </source>
</evidence>
<feature type="non-terminal residue" evidence="1">
    <location>
        <position position="44"/>
    </location>
</feature>
<sequence>MLRDIREVRLGVIETAEKGPAFVKDREICNNAGPIIHKSQVNTE</sequence>
<protein>
    <submittedName>
        <fullName evidence="1">Uncharacterized protein</fullName>
    </submittedName>
</protein>
<name>X1UBB5_9ZZZZ</name>
<proteinExistence type="predicted"/>